<dbReference type="EMBL" id="FWFL01000004">
    <property type="protein sequence ID" value="SLN36769.1"/>
    <property type="molecule type" value="Genomic_DNA"/>
</dbReference>
<protein>
    <submittedName>
        <fullName evidence="2">Outer membrane protein assembly factor BamB</fullName>
    </submittedName>
</protein>
<dbReference type="InterPro" id="IPR015943">
    <property type="entry name" value="WD40/YVTN_repeat-like_dom_sf"/>
</dbReference>
<dbReference type="PANTHER" id="PTHR34512:SF30">
    <property type="entry name" value="OUTER MEMBRANE PROTEIN ASSEMBLY FACTOR BAMB"/>
    <property type="match status" value="1"/>
</dbReference>
<evidence type="ECO:0000313" key="3">
    <source>
        <dbReference type="Proteomes" id="UP000193827"/>
    </source>
</evidence>
<dbReference type="SUPFAM" id="SSF50998">
    <property type="entry name" value="Quinoprotein alcohol dehydrogenase-like"/>
    <property type="match status" value="1"/>
</dbReference>
<name>A0A1Y5SB95_9RHOB</name>
<accession>A0A1Y5SB95</accession>
<evidence type="ECO:0000259" key="1">
    <source>
        <dbReference type="Pfam" id="PF13360"/>
    </source>
</evidence>
<gene>
    <name evidence="2" type="primary">bamB</name>
    <name evidence="2" type="ORF">PEL8287_01751</name>
</gene>
<proteinExistence type="predicted"/>
<feature type="domain" description="Pyrrolo-quinoline quinone repeat" evidence="1">
    <location>
        <begin position="129"/>
        <end position="364"/>
    </location>
</feature>
<dbReference type="Gene3D" id="2.130.10.10">
    <property type="entry name" value="YVTN repeat-like/Quinoprotein amine dehydrogenase"/>
    <property type="match status" value="1"/>
</dbReference>
<dbReference type="PROSITE" id="PS51257">
    <property type="entry name" value="PROKAR_LIPOPROTEIN"/>
    <property type="match status" value="1"/>
</dbReference>
<dbReference type="InterPro" id="IPR011047">
    <property type="entry name" value="Quinoprotein_ADH-like_sf"/>
</dbReference>
<keyword evidence="3" id="KW-1185">Reference proteome</keyword>
<feature type="domain" description="Pyrrolo-quinoline quinone repeat" evidence="1">
    <location>
        <begin position="387"/>
        <end position="446"/>
    </location>
</feature>
<dbReference type="SMART" id="SM00564">
    <property type="entry name" value="PQQ"/>
    <property type="match status" value="5"/>
</dbReference>
<dbReference type="InterPro" id="IPR018391">
    <property type="entry name" value="PQQ_b-propeller_rpt"/>
</dbReference>
<dbReference type="InterPro" id="IPR002372">
    <property type="entry name" value="PQQ_rpt_dom"/>
</dbReference>
<dbReference type="Pfam" id="PF13360">
    <property type="entry name" value="PQQ_2"/>
    <property type="match status" value="2"/>
</dbReference>
<evidence type="ECO:0000313" key="2">
    <source>
        <dbReference type="EMBL" id="SLN36769.1"/>
    </source>
</evidence>
<sequence>MGARVLKTNGLILGLAAILSLTACTKKEAILTGERENIRDVLTNADGAAIQLESQGNLNLPLSLTAAQANTDWVQRAGSPTTRNAHPALGSNPQLVWSVNIGAGDGRKNRITADPVVAGGRVFTLDAQAKVTAVSTSGKVLWSRDLTPPNDSGPDAGGGGLAYGDGKLFVSSGFGLMTALDPATGGEIWQQNLRSTGTGSPTVMDDLVYLVSGDEIAWALDTGNGRIRWQLSATPDINNVMGGPAPAVTDKYAVFAFGSGELQGAFRKGGLRLWDTQVAGQRPGIASAKVGDITGDPVVDGDKIYVGSHSGRTVALGLGNGKRLWTANEGPLNPVWPAGDSIFMVSDRNELLRLSAEDGTRIWGQELPLFTKDRPRRQTEIFGHYGPIIAGGRLIVASSDGQLRFFDPASGAAKGTLPLPGGATTNPVVAGNTLYVVSTKGQLHAFR</sequence>
<reference evidence="2 3" key="1">
    <citation type="submission" date="2017-03" db="EMBL/GenBank/DDBJ databases">
        <authorList>
            <person name="Afonso C.L."/>
            <person name="Miller P.J."/>
            <person name="Scott M.A."/>
            <person name="Spackman E."/>
            <person name="Goraichik I."/>
            <person name="Dimitrov K.M."/>
            <person name="Suarez D.L."/>
            <person name="Swayne D.E."/>
        </authorList>
    </citation>
    <scope>NUCLEOTIDE SEQUENCE [LARGE SCALE GENOMIC DNA]</scope>
    <source>
        <strain evidence="2 3">CECT 8287</strain>
    </source>
</reference>
<dbReference type="PANTHER" id="PTHR34512">
    <property type="entry name" value="CELL SURFACE PROTEIN"/>
    <property type="match status" value="1"/>
</dbReference>
<dbReference type="Proteomes" id="UP000193827">
    <property type="component" value="Unassembled WGS sequence"/>
</dbReference>
<organism evidence="2 3">
    <name type="scientific">Roseovarius litorisediminis</name>
    <dbReference type="NCBI Taxonomy" id="1312363"/>
    <lineage>
        <taxon>Bacteria</taxon>
        <taxon>Pseudomonadati</taxon>
        <taxon>Pseudomonadota</taxon>
        <taxon>Alphaproteobacteria</taxon>
        <taxon>Rhodobacterales</taxon>
        <taxon>Roseobacteraceae</taxon>
        <taxon>Roseovarius</taxon>
    </lineage>
</organism>
<dbReference type="AlphaFoldDB" id="A0A1Y5SB95"/>